<keyword evidence="1" id="KW-0560">Oxidoreductase</keyword>
<accession>A0ABU9K5V7</accession>
<dbReference type="InterPro" id="IPR050523">
    <property type="entry name" value="AKR_Detox_Biosynth"/>
</dbReference>
<dbReference type="CDD" id="cd19099">
    <property type="entry name" value="AKR_unchar"/>
    <property type="match status" value="1"/>
</dbReference>
<evidence type="ECO:0000313" key="3">
    <source>
        <dbReference type="EMBL" id="MEL3971457.1"/>
    </source>
</evidence>
<reference evidence="3 4" key="1">
    <citation type="submission" date="2024-04" db="EMBL/GenBank/DDBJ databases">
        <title>Bacillus oryzaecorticis sp. nov., a moderately halophilic bacterium isolated from rice husks.</title>
        <authorList>
            <person name="Zhu H.-S."/>
        </authorList>
    </citation>
    <scope>NUCLEOTIDE SEQUENCE [LARGE SCALE GENOMIC DNA]</scope>
    <source>
        <strain evidence="3 4">ZC255</strain>
    </source>
</reference>
<dbReference type="SUPFAM" id="SSF51430">
    <property type="entry name" value="NAD(P)-linked oxidoreductase"/>
    <property type="match status" value="1"/>
</dbReference>
<dbReference type="InterPro" id="IPR036812">
    <property type="entry name" value="NAD(P)_OxRdtase_dom_sf"/>
</dbReference>
<dbReference type="PANTHER" id="PTHR43364">
    <property type="entry name" value="NADH-SPECIFIC METHYLGLYOXAL REDUCTASE-RELATED"/>
    <property type="match status" value="1"/>
</dbReference>
<organism evidence="3 4">
    <name type="scientific">Rossellomorea oryzaecorticis</name>
    <dbReference type="NCBI Taxonomy" id="1396505"/>
    <lineage>
        <taxon>Bacteria</taxon>
        <taxon>Bacillati</taxon>
        <taxon>Bacillota</taxon>
        <taxon>Bacilli</taxon>
        <taxon>Bacillales</taxon>
        <taxon>Bacillaceae</taxon>
        <taxon>Rossellomorea</taxon>
    </lineage>
</organism>
<dbReference type="EMBL" id="JBBYAF010000005">
    <property type="protein sequence ID" value="MEL3971457.1"/>
    <property type="molecule type" value="Genomic_DNA"/>
</dbReference>
<dbReference type="Gene3D" id="3.20.20.100">
    <property type="entry name" value="NADP-dependent oxidoreductase domain"/>
    <property type="match status" value="1"/>
</dbReference>
<evidence type="ECO:0000259" key="2">
    <source>
        <dbReference type="Pfam" id="PF00248"/>
    </source>
</evidence>
<protein>
    <submittedName>
        <fullName evidence="3">Aldo/keto reductase</fullName>
    </submittedName>
</protein>
<name>A0ABU9K5V7_9BACI</name>
<dbReference type="PANTHER" id="PTHR43364:SF4">
    <property type="entry name" value="NAD(P)-LINKED OXIDOREDUCTASE SUPERFAMILY PROTEIN"/>
    <property type="match status" value="1"/>
</dbReference>
<feature type="domain" description="NADP-dependent oxidoreductase" evidence="2">
    <location>
        <begin position="52"/>
        <end position="218"/>
    </location>
</feature>
<evidence type="ECO:0000313" key="4">
    <source>
        <dbReference type="Proteomes" id="UP001389717"/>
    </source>
</evidence>
<dbReference type="InterPro" id="IPR023210">
    <property type="entry name" value="NADP_OxRdtase_dom"/>
</dbReference>
<proteinExistence type="predicted"/>
<evidence type="ECO:0000256" key="1">
    <source>
        <dbReference type="ARBA" id="ARBA00023002"/>
    </source>
</evidence>
<keyword evidence="4" id="KW-1185">Reference proteome</keyword>
<comment type="caution">
    <text evidence="3">The sequence shown here is derived from an EMBL/GenBank/DDBJ whole genome shotgun (WGS) entry which is preliminary data.</text>
</comment>
<gene>
    <name evidence="3" type="ORF">AAEO50_04115</name>
</gene>
<sequence>MIKGYADLKGTSEYFSRHCEIPARKTPWFMVSPIALGTHLGDMTEADSILYRQSLSYALTHGINFIDTAINYRGMKSERDIGKVLSEMISGTRLKRDEIVISTKAGLIPGDIDAKLVPAEYLKEILLFNNIISETDLNIVEHRKHVLTPSYYQFAMEESRKHLNLDTIDIYYIHNPEISMRVLGPQVFYERLIDLFSYLEQAVLRRKIRFYGIASWDAFLVSSDHPSYISLEKIIETAERAAGRHHHFKFVQFPFNQNRSEAIRKKNQVVSGVPLTILKASDELGIYVTTSAPFDLGNLIKARDSSVLLKTVTETDGILSVMTGMRHEENVKANLGSITMHRKEDNQ</sequence>
<dbReference type="Pfam" id="PF00248">
    <property type="entry name" value="Aldo_ket_red"/>
    <property type="match status" value="1"/>
</dbReference>
<dbReference type="Proteomes" id="UP001389717">
    <property type="component" value="Unassembled WGS sequence"/>
</dbReference>
<dbReference type="RefSeq" id="WP_341980728.1">
    <property type="nucleotide sequence ID" value="NZ_JBBYAF010000005.1"/>
</dbReference>